<name>A0A1H9J9Z0_9EURY</name>
<keyword evidence="1" id="KW-1133">Transmembrane helix</keyword>
<evidence type="ECO:0000313" key="3">
    <source>
        <dbReference type="Proteomes" id="UP000199114"/>
    </source>
</evidence>
<sequence>MLGPVLQTVESEGGTATVAVAVFLGQALAFLIACWIAKRSYDGYRDARRPPLLWLALGIALLAAVPTVLRFLLPTLLGASSVTTTVLASASEIAGLTAILYTVYGRP</sequence>
<gene>
    <name evidence="2" type="ORF">SAMN04489841_2481</name>
</gene>
<reference evidence="3" key="1">
    <citation type="submission" date="2016-10" db="EMBL/GenBank/DDBJ databases">
        <authorList>
            <person name="Varghese N."/>
            <person name="Submissions S."/>
        </authorList>
    </citation>
    <scope>NUCLEOTIDE SEQUENCE [LARGE SCALE GENOMIC DNA]</scope>
    <source>
        <strain evidence="3">DSM 25055</strain>
    </source>
</reference>
<dbReference type="Pfam" id="PF24365">
    <property type="entry name" value="DUF7521"/>
    <property type="match status" value="1"/>
</dbReference>
<dbReference type="OrthoDB" id="187405at2157"/>
<dbReference type="AlphaFoldDB" id="A0A1H9J9Z0"/>
<keyword evidence="1" id="KW-0812">Transmembrane</keyword>
<dbReference type="InterPro" id="IPR055943">
    <property type="entry name" value="DUF7521"/>
</dbReference>
<protein>
    <submittedName>
        <fullName evidence="2">Uncharacterized protein</fullName>
    </submittedName>
</protein>
<dbReference type="STRING" id="1186196.SAMN04489841_2481"/>
<feature type="transmembrane region" description="Helical" evidence="1">
    <location>
        <begin position="52"/>
        <end position="73"/>
    </location>
</feature>
<keyword evidence="1" id="KW-0472">Membrane</keyword>
<dbReference type="EMBL" id="FOFD01000003">
    <property type="protein sequence ID" value="SEQ83607.1"/>
    <property type="molecule type" value="Genomic_DNA"/>
</dbReference>
<dbReference type="Proteomes" id="UP000199114">
    <property type="component" value="Unassembled WGS sequence"/>
</dbReference>
<keyword evidence="3" id="KW-1185">Reference proteome</keyword>
<feature type="transmembrane region" description="Helical" evidence="1">
    <location>
        <begin position="16"/>
        <end position="37"/>
    </location>
</feature>
<evidence type="ECO:0000313" key="2">
    <source>
        <dbReference type="EMBL" id="SEQ83607.1"/>
    </source>
</evidence>
<accession>A0A1H9J9Z0</accession>
<feature type="transmembrane region" description="Helical" evidence="1">
    <location>
        <begin position="85"/>
        <end position="104"/>
    </location>
</feature>
<dbReference type="RefSeq" id="WP_090618432.1">
    <property type="nucleotide sequence ID" value="NZ_FOFD01000003.1"/>
</dbReference>
<evidence type="ECO:0000256" key="1">
    <source>
        <dbReference type="SAM" id="Phobius"/>
    </source>
</evidence>
<proteinExistence type="predicted"/>
<organism evidence="2 3">
    <name type="scientific">Natrinema salaciae</name>
    <dbReference type="NCBI Taxonomy" id="1186196"/>
    <lineage>
        <taxon>Archaea</taxon>
        <taxon>Methanobacteriati</taxon>
        <taxon>Methanobacteriota</taxon>
        <taxon>Stenosarchaea group</taxon>
        <taxon>Halobacteria</taxon>
        <taxon>Halobacteriales</taxon>
        <taxon>Natrialbaceae</taxon>
        <taxon>Natrinema</taxon>
    </lineage>
</organism>